<protein>
    <submittedName>
        <fullName evidence="1">Uncharacterized protein</fullName>
    </submittedName>
</protein>
<evidence type="ECO:0000313" key="1">
    <source>
        <dbReference type="EMBL" id="QJA43199.1"/>
    </source>
</evidence>
<dbReference type="EMBL" id="MT142512">
    <property type="protein sequence ID" value="QJA83516.1"/>
    <property type="molecule type" value="Genomic_DNA"/>
</dbReference>
<dbReference type="AlphaFoldDB" id="A0A6H1Z6W1"/>
<name>A0A6H1Z6W1_9ZZZZ</name>
<sequence length="309" mass="31968">MALTSITMTGASKENIKEGFTKVNDIIDDLAATTSGLGASCIGIYDSAGNYAAANVETALAEVYTDHAAALSMSSLFDVNSATTTGLTWGHKGGALRNDNTITTVAAGTVSLNDDATNYVEVGTDGTVYVVLSAFTSGRIPIRTVVTASGVQGTSTDKRAWFSTWATGPSDTAYAASWDGVTTIGPSKNAVYDKLETMGGPVLITETTAAHTAAATELYKGTTYTSSYAGETIITLPAGASGYGFTGVVTVAQYLQFLANGTETFRFLATQSAAGGYIRSNVVGNTVEIEWSGSEWVITGLGGAWTYDE</sequence>
<dbReference type="EMBL" id="MT141562">
    <property type="protein sequence ID" value="QJA43199.1"/>
    <property type="molecule type" value="Genomic_DNA"/>
</dbReference>
<reference evidence="1" key="1">
    <citation type="submission" date="2020-03" db="EMBL/GenBank/DDBJ databases">
        <title>The deep terrestrial virosphere.</title>
        <authorList>
            <person name="Holmfeldt K."/>
            <person name="Nilsson E."/>
            <person name="Simone D."/>
            <person name="Lopez-Fernandez M."/>
            <person name="Wu X."/>
            <person name="de Brujin I."/>
            <person name="Lundin D."/>
            <person name="Andersson A."/>
            <person name="Bertilsson S."/>
            <person name="Dopson M."/>
        </authorList>
    </citation>
    <scope>NUCLEOTIDE SEQUENCE</scope>
    <source>
        <strain evidence="2">MM415A00275</strain>
        <strain evidence="1">MM415B00324</strain>
    </source>
</reference>
<organism evidence="1">
    <name type="scientific">viral metagenome</name>
    <dbReference type="NCBI Taxonomy" id="1070528"/>
    <lineage>
        <taxon>unclassified sequences</taxon>
        <taxon>metagenomes</taxon>
        <taxon>organismal metagenomes</taxon>
    </lineage>
</organism>
<evidence type="ECO:0000313" key="2">
    <source>
        <dbReference type="EMBL" id="QJA83516.1"/>
    </source>
</evidence>
<accession>A0A6H1Z6W1</accession>
<proteinExistence type="predicted"/>
<gene>
    <name evidence="2" type="ORF">MM415A00275_0021</name>
    <name evidence="1" type="ORF">MM415B00324_0029</name>
</gene>